<dbReference type="Pfam" id="PF00072">
    <property type="entry name" value="Response_reg"/>
    <property type="match status" value="1"/>
</dbReference>
<dbReference type="SMART" id="SM00448">
    <property type="entry name" value="REC"/>
    <property type="match status" value="1"/>
</dbReference>
<dbReference type="EMBL" id="CP029830">
    <property type="protein sequence ID" value="AWU95309.1"/>
    <property type="molecule type" value="Genomic_DNA"/>
</dbReference>
<accession>A0A2U9SC94</accession>
<keyword evidence="5" id="KW-0614">Plasmid</keyword>
<reference evidence="5 6" key="1">
    <citation type="submission" date="2018-06" db="EMBL/GenBank/DDBJ databases">
        <title>Complete genome sequencing of Azospirillum sp. M2T2B2.</title>
        <authorList>
            <person name="Heo J."/>
            <person name="Kim S.-J."/>
            <person name="Kwon S.-W."/>
            <person name="Anandham R."/>
        </authorList>
    </citation>
    <scope>NUCLEOTIDE SEQUENCE [LARGE SCALE GENOMIC DNA]</scope>
    <source>
        <strain evidence="5 6">M2T2B2</strain>
        <plasmid evidence="5 6">unnamed1</plasmid>
    </source>
</reference>
<evidence type="ECO:0000256" key="1">
    <source>
        <dbReference type="ARBA" id="ARBA00022553"/>
    </source>
</evidence>
<dbReference type="SUPFAM" id="SSF52172">
    <property type="entry name" value="CheY-like"/>
    <property type="match status" value="1"/>
</dbReference>
<dbReference type="InterPro" id="IPR001789">
    <property type="entry name" value="Sig_transdc_resp-reg_receiver"/>
</dbReference>
<name>A0A2U9SC94_9PROT</name>
<evidence type="ECO:0000313" key="5">
    <source>
        <dbReference type="EMBL" id="AWU95309.1"/>
    </source>
</evidence>
<feature type="domain" description="Response regulatory" evidence="4">
    <location>
        <begin position="3"/>
        <end position="119"/>
    </location>
</feature>
<dbReference type="KEGG" id="azm:DM194_13240"/>
<protein>
    <submittedName>
        <fullName evidence="5">Response regulator</fullName>
    </submittedName>
</protein>
<organism evidence="5 6">
    <name type="scientific">Azospirillum ramasamyi</name>
    <dbReference type="NCBI Taxonomy" id="682998"/>
    <lineage>
        <taxon>Bacteria</taxon>
        <taxon>Pseudomonadati</taxon>
        <taxon>Pseudomonadota</taxon>
        <taxon>Alphaproteobacteria</taxon>
        <taxon>Rhodospirillales</taxon>
        <taxon>Azospirillaceae</taxon>
        <taxon>Azospirillum</taxon>
    </lineage>
</organism>
<keyword evidence="2" id="KW-0902">Two-component regulatory system</keyword>
<evidence type="ECO:0000313" key="6">
    <source>
        <dbReference type="Proteomes" id="UP000249605"/>
    </source>
</evidence>
<sequence>MAKLLLVEDHEEIWDFLSRRLKRRGFDVVLAFDGRQGVEMARSERPDVILLDMNLPVIDGWTAARELKSGGETAAIPIIALTAHAMSGDREKTLKAGCDDYHPKPVDFSRLLTQIDTAMQRPAGVGGAAGRTAGGTTA</sequence>
<dbReference type="RefSeq" id="WP_111068078.1">
    <property type="nucleotide sequence ID" value="NZ_CP029830.1"/>
</dbReference>
<dbReference type="InterPro" id="IPR011006">
    <property type="entry name" value="CheY-like_superfamily"/>
</dbReference>
<dbReference type="PANTHER" id="PTHR45339">
    <property type="entry name" value="HYBRID SIGNAL TRANSDUCTION HISTIDINE KINASE J"/>
    <property type="match status" value="1"/>
</dbReference>
<proteinExistence type="predicted"/>
<feature type="modified residue" description="4-aspartylphosphate" evidence="3">
    <location>
        <position position="52"/>
    </location>
</feature>
<evidence type="ECO:0000256" key="2">
    <source>
        <dbReference type="ARBA" id="ARBA00023012"/>
    </source>
</evidence>
<dbReference type="GO" id="GO:0000160">
    <property type="term" value="P:phosphorelay signal transduction system"/>
    <property type="evidence" value="ECO:0007669"/>
    <property type="project" value="UniProtKB-KW"/>
</dbReference>
<dbReference type="Proteomes" id="UP000249605">
    <property type="component" value="Plasmid unnamed1"/>
</dbReference>
<gene>
    <name evidence="5" type="ORF">DM194_13240</name>
</gene>
<keyword evidence="1 3" id="KW-0597">Phosphoprotein</keyword>
<dbReference type="OrthoDB" id="9800897at2"/>
<geneLocation type="plasmid" evidence="5 6">
    <name>unnamed1</name>
</geneLocation>
<dbReference type="AlphaFoldDB" id="A0A2U9SC94"/>
<dbReference type="PANTHER" id="PTHR45339:SF1">
    <property type="entry name" value="HYBRID SIGNAL TRANSDUCTION HISTIDINE KINASE J"/>
    <property type="match status" value="1"/>
</dbReference>
<evidence type="ECO:0000256" key="3">
    <source>
        <dbReference type="PROSITE-ProRule" id="PRU00169"/>
    </source>
</evidence>
<dbReference type="Gene3D" id="3.40.50.2300">
    <property type="match status" value="1"/>
</dbReference>
<keyword evidence="6" id="KW-1185">Reference proteome</keyword>
<evidence type="ECO:0000259" key="4">
    <source>
        <dbReference type="PROSITE" id="PS50110"/>
    </source>
</evidence>
<dbReference type="PROSITE" id="PS50110">
    <property type="entry name" value="RESPONSE_REGULATORY"/>
    <property type="match status" value="1"/>
</dbReference>